<keyword evidence="10 13" id="KW-0496">Mitochondrion</keyword>
<keyword evidence="13 14" id="KW-0830">Ubiquinone</keyword>
<gene>
    <name evidence="14" type="ORF">cpurp_mito_NAD4L</name>
</gene>
<dbReference type="GO" id="GO:0005743">
    <property type="term" value="C:mitochondrial inner membrane"/>
    <property type="evidence" value="ECO:0007669"/>
    <property type="project" value="UniProtKB-SubCell"/>
</dbReference>
<dbReference type="GO" id="GO:0030964">
    <property type="term" value="C:NADH dehydrogenase complex"/>
    <property type="evidence" value="ECO:0007669"/>
    <property type="project" value="TreeGrafter"/>
</dbReference>
<comment type="function">
    <text evidence="13">Core subunit of the mitochondrial membrane respiratory chain NADH dehydrogenase (Complex I) which catalyzes electron transfer from NADH through the respiratory chain, using ubiquinone as an electron acceptor.</text>
</comment>
<comment type="similarity">
    <text evidence="3 13">Belongs to the complex I subunit 4L family.</text>
</comment>
<keyword evidence="13" id="KW-0520">NAD</keyword>
<keyword evidence="8 13" id="KW-0812">Transmembrane</keyword>
<keyword evidence="13" id="KW-0249">Electron transport</keyword>
<proteinExistence type="inferred from homology"/>
<organism evidence="14">
    <name type="scientific">Claviceps purpurea</name>
    <name type="common">Ergot fungus</name>
    <name type="synonym">Sphacelia segetum</name>
    <dbReference type="NCBI Taxonomy" id="5111"/>
    <lineage>
        <taxon>Eukaryota</taxon>
        <taxon>Fungi</taxon>
        <taxon>Dikarya</taxon>
        <taxon>Ascomycota</taxon>
        <taxon>Pezizomycotina</taxon>
        <taxon>Sordariomycetes</taxon>
        <taxon>Hypocreomycetidae</taxon>
        <taxon>Hypocreales</taxon>
        <taxon>Clavicipitaceae</taxon>
        <taxon>Claviceps</taxon>
    </lineage>
</organism>
<sequence length="94" mass="10252">MTLTIITIYLIGVLGFVLNKRNIIMMLISVEIMLLAITFLILLSSINLDDMEGHVLAIYIIVVAGAESALGLAILVAFYRLRGSINIANNNTCI</sequence>
<evidence type="ECO:0000256" key="13">
    <source>
        <dbReference type="RuleBase" id="RU004419"/>
    </source>
</evidence>
<evidence type="ECO:0000256" key="1">
    <source>
        <dbReference type="ARBA" id="ARBA00003257"/>
    </source>
</evidence>
<keyword evidence="11 13" id="KW-0472">Membrane</keyword>
<evidence type="ECO:0000256" key="3">
    <source>
        <dbReference type="ARBA" id="ARBA00010519"/>
    </source>
</evidence>
<protein>
    <recommendedName>
        <fullName evidence="5 13">NADH-ubiquinone oxidoreductase chain 4L</fullName>
        <ecNumber evidence="4 13">7.1.1.2</ecNumber>
    </recommendedName>
</protein>
<keyword evidence="9 13" id="KW-1133">Transmembrane helix</keyword>
<reference evidence="14" key="2">
    <citation type="submission" date="2011-10" db="EMBL/GenBank/DDBJ databases">
        <authorList>
            <person name="MIPS"/>
        </authorList>
    </citation>
    <scope>NUCLEOTIDE SEQUENCE</scope>
</reference>
<evidence type="ECO:0000256" key="8">
    <source>
        <dbReference type="ARBA" id="ARBA00022692"/>
    </source>
</evidence>
<dbReference type="EC" id="7.1.1.2" evidence="4 13"/>
<dbReference type="InterPro" id="IPR039428">
    <property type="entry name" value="NUOK/Mnh_C1-like"/>
</dbReference>
<keyword evidence="13" id="KW-0999">Mitochondrion inner membrane</keyword>
<comment type="catalytic activity">
    <reaction evidence="12 13">
        <text>a ubiquinone + NADH + 5 H(+)(in) = a ubiquinol + NAD(+) + 4 H(+)(out)</text>
        <dbReference type="Rhea" id="RHEA:29091"/>
        <dbReference type="Rhea" id="RHEA-COMP:9565"/>
        <dbReference type="Rhea" id="RHEA-COMP:9566"/>
        <dbReference type="ChEBI" id="CHEBI:15378"/>
        <dbReference type="ChEBI" id="CHEBI:16389"/>
        <dbReference type="ChEBI" id="CHEBI:17976"/>
        <dbReference type="ChEBI" id="CHEBI:57540"/>
        <dbReference type="ChEBI" id="CHEBI:57945"/>
        <dbReference type="EC" id="7.1.1.2"/>
    </reaction>
</comment>
<dbReference type="Pfam" id="PF00420">
    <property type="entry name" value="Oxidored_q2"/>
    <property type="match status" value="1"/>
</dbReference>
<dbReference type="InterPro" id="IPR001133">
    <property type="entry name" value="NADH_UbQ_OxRdtase_chain4L/K"/>
</dbReference>
<name>I7J3Z7_CLAPU</name>
<dbReference type="PANTHER" id="PTHR11434">
    <property type="entry name" value="NADH-UBIQUINONE OXIDOREDUCTASE SUBUNIT ND4L"/>
    <property type="match status" value="1"/>
</dbReference>
<keyword evidence="13" id="KW-1278">Translocase</keyword>
<dbReference type="EMBL" id="FO082257">
    <property type="protein sequence ID" value="CCE35435.1"/>
    <property type="molecule type" value="Genomic_DNA"/>
</dbReference>
<dbReference type="FunFam" id="1.10.287.3510:FF:000004">
    <property type="entry name" value="NADH-ubiquinone oxidoreductase chain 4L"/>
    <property type="match status" value="1"/>
</dbReference>
<comment type="subcellular location">
    <subcellularLocation>
        <location evidence="13">Mitochondrion inner membrane</location>
        <topology evidence="13">Multi-pass membrane protein</topology>
    </subcellularLocation>
    <subcellularLocation>
        <location evidence="2">Mitochondrion membrane</location>
        <topology evidence="2">Multi-pass membrane protein</topology>
    </subcellularLocation>
</comment>
<keyword evidence="6 13" id="KW-0813">Transport</keyword>
<feature type="transmembrane region" description="Helical" evidence="13">
    <location>
        <begin position="56"/>
        <end position="79"/>
    </location>
</feature>
<evidence type="ECO:0000256" key="10">
    <source>
        <dbReference type="ARBA" id="ARBA00023128"/>
    </source>
</evidence>
<dbReference type="GO" id="GO:0008137">
    <property type="term" value="F:NADH dehydrogenase (ubiquinone) activity"/>
    <property type="evidence" value="ECO:0007669"/>
    <property type="project" value="UniProtKB-EC"/>
</dbReference>
<dbReference type="Gene3D" id="1.10.287.3510">
    <property type="match status" value="1"/>
</dbReference>
<reference evidence="14" key="1">
    <citation type="journal article" date="2011" name="Science">
        <title>Chemical engineering by plant symbionts: A 12 genome comparison reveals dynamic alkaloid loci.</title>
        <authorList>
            <person name="Schardl C.L."/>
            <person name="Hesse U."/>
            <person name="Young C.A."/>
            <person name="Jaromczyk J.W."/>
            <person name="Farman M.L."/>
            <person name="Tudzynski P."/>
            <person name="Amyotte S.G."/>
            <person name="An Z."/>
            <person name="Andreeva K."/>
            <person name="Arnaoudova E.G."/>
            <person name="Bullock C.T."/>
            <person name="Calie P."/>
            <person name="Charlton N."/>
            <person name="Fleetwood D.J."/>
            <person name="Florea S."/>
            <person name="Guldener U."/>
            <person name="Harris D.R."/>
            <person name="Haws D.C."/>
            <person name="Jaromczyk J."/>
            <person name="Johnson R.D."/>
            <person name="Khan A.K."/>
            <person name="Liu J."/>
            <person name="Liu M."/>
            <person name="Mace W."/>
            <person name="Machado C."/>
            <person name="Moore N."/>
            <person name="Nagabhyru P."/>
            <person name="Oeser B."/>
            <person name="Pan J."/>
            <person name="Panaccione D.G."/>
            <person name="Schmid J."/>
            <person name="Schweri K.K."/>
            <person name="Scott B."/>
            <person name="Sugawara K."/>
            <person name="Takach J."/>
            <person name="Voisey C.R."/>
            <person name="Webb J.S."/>
            <person name="Wilson E.V."/>
            <person name="Wiseman J."/>
            <person name="Zeng Z."/>
            <person name="Cox M."/>
            <person name="Dinkins R.D."/>
            <person name="Glenn A.E."/>
            <person name="Gordon A."/>
            <person name="Hollin W."/>
            <person name="Leistner E."/>
            <person name="Leuchtmann A."/>
            <person name="Li C."/>
            <person name="Liu J."/>
            <person name="O'Sullivan D."/>
            <person name="Steiner U."/>
            <person name="Tanaka E."/>
            <person name="Yoshida R."/>
        </authorList>
    </citation>
    <scope>NUCLEOTIDE SEQUENCE</scope>
</reference>
<evidence type="ECO:0000256" key="4">
    <source>
        <dbReference type="ARBA" id="ARBA00012944"/>
    </source>
</evidence>
<evidence type="ECO:0000256" key="6">
    <source>
        <dbReference type="ARBA" id="ARBA00022448"/>
    </source>
</evidence>
<dbReference type="GO" id="GO:0042773">
    <property type="term" value="P:ATP synthesis coupled electron transport"/>
    <property type="evidence" value="ECO:0007669"/>
    <property type="project" value="UniProtKB-UniRule"/>
</dbReference>
<evidence type="ECO:0000256" key="11">
    <source>
        <dbReference type="ARBA" id="ARBA00023136"/>
    </source>
</evidence>
<evidence type="ECO:0000256" key="5">
    <source>
        <dbReference type="ARBA" id="ARBA00016612"/>
    </source>
</evidence>
<accession>I7J3Z7</accession>
<evidence type="ECO:0000256" key="9">
    <source>
        <dbReference type="ARBA" id="ARBA00022989"/>
    </source>
</evidence>
<dbReference type="NCBIfam" id="NF004320">
    <property type="entry name" value="PRK05715.1-2"/>
    <property type="match status" value="1"/>
</dbReference>
<dbReference type="AlphaFoldDB" id="I7J3Z7"/>
<evidence type="ECO:0000256" key="7">
    <source>
        <dbReference type="ARBA" id="ARBA00022660"/>
    </source>
</evidence>
<evidence type="ECO:0000256" key="2">
    <source>
        <dbReference type="ARBA" id="ARBA00004225"/>
    </source>
</evidence>
<evidence type="ECO:0000256" key="12">
    <source>
        <dbReference type="ARBA" id="ARBA00049551"/>
    </source>
</evidence>
<evidence type="ECO:0000313" key="14">
    <source>
        <dbReference type="EMBL" id="CCE35435.1"/>
    </source>
</evidence>
<feature type="transmembrane region" description="Helical" evidence="13">
    <location>
        <begin position="23"/>
        <end position="44"/>
    </location>
</feature>
<comment type="function">
    <text evidence="1">Core subunit of the mitochondrial membrane respiratory chain NADH dehydrogenase (Complex I) that is believed to belong to the minimal assembly required for catalysis. Complex I functions in the transfer of electrons from NADH to the respiratory chain. The immediate electron acceptor for the enzyme is believed to be ubiquinone.</text>
</comment>
<geneLocation type="mitochondrion" evidence="14"/>
<dbReference type="GO" id="GO:0016651">
    <property type="term" value="F:oxidoreductase activity, acting on NAD(P)H"/>
    <property type="evidence" value="ECO:0007669"/>
    <property type="project" value="InterPro"/>
</dbReference>
<keyword evidence="7 13" id="KW-0679">Respiratory chain</keyword>
<dbReference type="PANTHER" id="PTHR11434:SF16">
    <property type="entry name" value="NADH-UBIQUINONE OXIDOREDUCTASE CHAIN 4L"/>
    <property type="match status" value="1"/>
</dbReference>